<dbReference type="GeneID" id="34610928"/>
<feature type="compositionally biased region" description="Basic residues" evidence="4">
    <location>
        <begin position="432"/>
        <end position="444"/>
    </location>
</feature>
<evidence type="ECO:0000259" key="6">
    <source>
        <dbReference type="PROSITE" id="PS51294"/>
    </source>
</evidence>
<dbReference type="OrthoDB" id="39591at2759"/>
<protein>
    <submittedName>
        <fullName evidence="7">Uncharacterized protein</fullName>
    </submittedName>
</protein>
<feature type="compositionally biased region" description="Basic and acidic residues" evidence="4">
    <location>
        <begin position="422"/>
        <end position="431"/>
    </location>
</feature>
<dbReference type="Pfam" id="PF13921">
    <property type="entry name" value="Myb_DNA-bind_6"/>
    <property type="match status" value="1"/>
</dbReference>
<dbReference type="PANTHER" id="PTHR46380:SF2">
    <property type="entry name" value="CYCLIN-D-BINDING MYB-LIKE TRANSCRIPTION FACTOR 1"/>
    <property type="match status" value="1"/>
</dbReference>
<evidence type="ECO:0000256" key="2">
    <source>
        <dbReference type="ARBA" id="ARBA00023125"/>
    </source>
</evidence>
<dbReference type="InterPro" id="IPR009057">
    <property type="entry name" value="Homeodomain-like_sf"/>
</dbReference>
<dbReference type="GO" id="GO:0000976">
    <property type="term" value="F:transcription cis-regulatory region binding"/>
    <property type="evidence" value="ECO:0007669"/>
    <property type="project" value="TreeGrafter"/>
</dbReference>
<feature type="compositionally biased region" description="Acidic residues" evidence="4">
    <location>
        <begin position="732"/>
        <end position="757"/>
    </location>
</feature>
<evidence type="ECO:0000256" key="3">
    <source>
        <dbReference type="ARBA" id="ARBA00023242"/>
    </source>
</evidence>
<feature type="compositionally biased region" description="Acidic residues" evidence="4">
    <location>
        <begin position="646"/>
        <end position="656"/>
    </location>
</feature>
<keyword evidence="2" id="KW-0238">DNA-binding</keyword>
<dbReference type="EMBL" id="KV878336">
    <property type="protein sequence ID" value="OJJ51374.1"/>
    <property type="molecule type" value="Genomic_DNA"/>
</dbReference>
<feature type="region of interest" description="Disordered" evidence="4">
    <location>
        <begin position="422"/>
        <end position="757"/>
    </location>
</feature>
<sequence>MKNTEASDNEDDALSFPPHIKSEFRSEMLPQTTMTQKRKRMSAIQSPKQPRVASESPPPPSQDDSVSRPSKRKRMLGPSRNKLGGSLTTPFSEKNGTPADVQIESPRASVEPDDDRESPSSKGKRKSRKSKESKQDDRALNQTLRRSTDGSEQPVEEFEGTSSKKQRSARTPTPEEPIPSGTQSDQESEAEEDKEEPSPARDRNKKGKLTGFFTAREVGALEKFKLNFCNSNGLPASTFDQMVQHSDRHKDSGFPCDTIISKQEFWKQIYETIPRRDRRSVYRFMRRHFQDSGQKPHHWTSEQDDELVSLHAHHGPKWAFIARMIGRSDDDVVQRWKNKLQHRGRMNQGPWKEDETNALHDALTNIWEKLSKAGEDVGADIYEMDEMYIGWGGVSDHLNNSRSRQQCADKWRKMRRKVLSDRFSEDSDAVKKSTKPRRPVKKSLSKTPTKSRSASLEASSKSKFKSSAYVNSDEDDDEDDESKFRNGTPGSNKAIGKGLEMSAIRKQRPSMAEKDIMAPPQSSDESEVEQSDSQELAPTSSKQSETSTTRFSAELPVRVTSGVGSKEPQKRKRASESVVDETEESASDEPAPKRTTATKPRGDGDHERDEVSEEEPESGEEEETLAPASAQPSSPLDDNDSSPSENESDGDSDEENPAARQPEEDKRSEPESSDADSVFESESESHKDRNPIFDELTVAVKTEVPESEDESRVLVKQEVPESDDNIGASAETTDEENSDDDDDDDAESTSSGEEDSD</sequence>
<dbReference type="PROSITE" id="PS51294">
    <property type="entry name" value="HTH_MYB"/>
    <property type="match status" value="1"/>
</dbReference>
<feature type="compositionally biased region" description="Polar residues" evidence="4">
    <location>
        <begin position="86"/>
        <end position="95"/>
    </location>
</feature>
<dbReference type="AlphaFoldDB" id="A0A1L9SW56"/>
<feature type="compositionally biased region" description="Acidic residues" evidence="4">
    <location>
        <begin position="472"/>
        <end position="481"/>
    </location>
</feature>
<dbReference type="SUPFAM" id="SSF46689">
    <property type="entry name" value="Homeodomain-like"/>
    <property type="match status" value="1"/>
</dbReference>
<feature type="domain" description="HTH myb-type" evidence="6">
    <location>
        <begin position="299"/>
        <end position="344"/>
    </location>
</feature>
<dbReference type="PANTHER" id="PTHR46380">
    <property type="entry name" value="CYCLIN-D-BINDING MYB-LIKE TRANSCRIPTION FACTOR 1"/>
    <property type="match status" value="1"/>
</dbReference>
<name>A0A1L9SW56_9EURO</name>
<feature type="domain" description="Myb-like" evidence="5">
    <location>
        <begin position="291"/>
        <end position="340"/>
    </location>
</feature>
<organism evidence="7 8">
    <name type="scientific">Penicilliopsis zonata CBS 506.65</name>
    <dbReference type="NCBI Taxonomy" id="1073090"/>
    <lineage>
        <taxon>Eukaryota</taxon>
        <taxon>Fungi</taxon>
        <taxon>Dikarya</taxon>
        <taxon>Ascomycota</taxon>
        <taxon>Pezizomycotina</taxon>
        <taxon>Eurotiomycetes</taxon>
        <taxon>Eurotiomycetidae</taxon>
        <taxon>Eurotiales</taxon>
        <taxon>Aspergillaceae</taxon>
        <taxon>Penicilliopsis</taxon>
    </lineage>
</organism>
<feature type="domain" description="Myb-like" evidence="5">
    <location>
        <begin position="343"/>
        <end position="415"/>
    </location>
</feature>
<dbReference type="SMART" id="SM00717">
    <property type="entry name" value="SANT"/>
    <property type="match status" value="2"/>
</dbReference>
<feature type="compositionally biased region" description="Basic and acidic residues" evidence="4">
    <location>
        <begin position="600"/>
        <end position="609"/>
    </location>
</feature>
<evidence type="ECO:0000313" key="8">
    <source>
        <dbReference type="Proteomes" id="UP000184188"/>
    </source>
</evidence>
<dbReference type="CDD" id="cd00167">
    <property type="entry name" value="SANT"/>
    <property type="match status" value="1"/>
</dbReference>
<dbReference type="RefSeq" id="XP_022585884.1">
    <property type="nucleotide sequence ID" value="XM_022724463.1"/>
</dbReference>
<feature type="compositionally biased region" description="Low complexity" evidence="4">
    <location>
        <begin position="450"/>
        <end position="468"/>
    </location>
</feature>
<dbReference type="InterPro" id="IPR051651">
    <property type="entry name" value="DMTF1_DNA-bind_reg"/>
</dbReference>
<feature type="compositionally biased region" description="Basic and acidic residues" evidence="4">
    <location>
        <begin position="130"/>
        <end position="139"/>
    </location>
</feature>
<dbReference type="Proteomes" id="UP000184188">
    <property type="component" value="Unassembled WGS sequence"/>
</dbReference>
<feature type="compositionally biased region" description="Acidic residues" evidence="4">
    <location>
        <begin position="186"/>
        <end position="195"/>
    </location>
</feature>
<dbReference type="InterPro" id="IPR001005">
    <property type="entry name" value="SANT/Myb"/>
</dbReference>
<evidence type="ECO:0000256" key="4">
    <source>
        <dbReference type="SAM" id="MobiDB-lite"/>
    </source>
</evidence>
<evidence type="ECO:0000259" key="5">
    <source>
        <dbReference type="PROSITE" id="PS50090"/>
    </source>
</evidence>
<accession>A0A1L9SW56</accession>
<keyword evidence="3" id="KW-0539">Nucleus</keyword>
<dbReference type="InterPro" id="IPR017930">
    <property type="entry name" value="Myb_dom"/>
</dbReference>
<evidence type="ECO:0000313" key="7">
    <source>
        <dbReference type="EMBL" id="OJJ51374.1"/>
    </source>
</evidence>
<dbReference type="VEuPathDB" id="FungiDB:ASPZODRAFT_138474"/>
<feature type="compositionally biased region" description="Basic and acidic residues" evidence="4">
    <location>
        <begin position="661"/>
        <end position="670"/>
    </location>
</feature>
<feature type="compositionally biased region" description="Polar residues" evidence="4">
    <location>
        <begin position="536"/>
        <end position="551"/>
    </location>
</feature>
<reference evidence="8" key="1">
    <citation type="journal article" date="2017" name="Genome Biol.">
        <title>Comparative genomics reveals high biological diversity and specific adaptations in the industrially and medically important fungal genus Aspergillus.</title>
        <authorList>
            <person name="de Vries R.P."/>
            <person name="Riley R."/>
            <person name="Wiebenga A."/>
            <person name="Aguilar-Osorio G."/>
            <person name="Amillis S."/>
            <person name="Uchima C.A."/>
            <person name="Anderluh G."/>
            <person name="Asadollahi M."/>
            <person name="Askin M."/>
            <person name="Barry K."/>
            <person name="Battaglia E."/>
            <person name="Bayram O."/>
            <person name="Benocci T."/>
            <person name="Braus-Stromeyer S.A."/>
            <person name="Caldana C."/>
            <person name="Canovas D."/>
            <person name="Cerqueira G.C."/>
            <person name="Chen F."/>
            <person name="Chen W."/>
            <person name="Choi C."/>
            <person name="Clum A."/>
            <person name="Dos Santos R.A."/>
            <person name="Damasio A.R."/>
            <person name="Diallinas G."/>
            <person name="Emri T."/>
            <person name="Fekete E."/>
            <person name="Flipphi M."/>
            <person name="Freyberg S."/>
            <person name="Gallo A."/>
            <person name="Gournas C."/>
            <person name="Habgood R."/>
            <person name="Hainaut M."/>
            <person name="Harispe M.L."/>
            <person name="Henrissat B."/>
            <person name="Hilden K.S."/>
            <person name="Hope R."/>
            <person name="Hossain A."/>
            <person name="Karabika E."/>
            <person name="Karaffa L."/>
            <person name="Karanyi Z."/>
            <person name="Krasevec N."/>
            <person name="Kuo A."/>
            <person name="Kusch H."/>
            <person name="LaButti K."/>
            <person name="Lagendijk E.L."/>
            <person name="Lapidus A."/>
            <person name="Levasseur A."/>
            <person name="Lindquist E."/>
            <person name="Lipzen A."/>
            <person name="Logrieco A.F."/>
            <person name="MacCabe A."/>
            <person name="Maekelae M.R."/>
            <person name="Malavazi I."/>
            <person name="Melin P."/>
            <person name="Meyer V."/>
            <person name="Mielnichuk N."/>
            <person name="Miskei M."/>
            <person name="Molnar A.P."/>
            <person name="Mule G."/>
            <person name="Ngan C.Y."/>
            <person name="Orejas M."/>
            <person name="Orosz E."/>
            <person name="Ouedraogo J.P."/>
            <person name="Overkamp K.M."/>
            <person name="Park H.-S."/>
            <person name="Perrone G."/>
            <person name="Piumi F."/>
            <person name="Punt P.J."/>
            <person name="Ram A.F."/>
            <person name="Ramon A."/>
            <person name="Rauscher S."/>
            <person name="Record E."/>
            <person name="Riano-Pachon D.M."/>
            <person name="Robert V."/>
            <person name="Roehrig J."/>
            <person name="Ruller R."/>
            <person name="Salamov A."/>
            <person name="Salih N.S."/>
            <person name="Samson R.A."/>
            <person name="Sandor E."/>
            <person name="Sanguinetti M."/>
            <person name="Schuetze T."/>
            <person name="Sepcic K."/>
            <person name="Shelest E."/>
            <person name="Sherlock G."/>
            <person name="Sophianopoulou V."/>
            <person name="Squina F.M."/>
            <person name="Sun H."/>
            <person name="Susca A."/>
            <person name="Todd R.B."/>
            <person name="Tsang A."/>
            <person name="Unkles S.E."/>
            <person name="van de Wiele N."/>
            <person name="van Rossen-Uffink D."/>
            <person name="Oliveira J.V."/>
            <person name="Vesth T.C."/>
            <person name="Visser J."/>
            <person name="Yu J.-H."/>
            <person name="Zhou M."/>
            <person name="Andersen M.R."/>
            <person name="Archer D.B."/>
            <person name="Baker S.E."/>
            <person name="Benoit I."/>
            <person name="Brakhage A.A."/>
            <person name="Braus G.H."/>
            <person name="Fischer R."/>
            <person name="Frisvad J.C."/>
            <person name="Goldman G.H."/>
            <person name="Houbraken J."/>
            <person name="Oakley B."/>
            <person name="Pocsi I."/>
            <person name="Scazzocchio C."/>
            <person name="Seiboth B."/>
            <person name="vanKuyk P.A."/>
            <person name="Wortman J."/>
            <person name="Dyer P.S."/>
            <person name="Grigoriev I.V."/>
        </authorList>
    </citation>
    <scope>NUCLEOTIDE SEQUENCE [LARGE SCALE GENOMIC DNA]</scope>
    <source>
        <strain evidence="8">CBS 506.65</strain>
    </source>
</reference>
<feature type="compositionally biased region" description="Acidic residues" evidence="4">
    <location>
        <begin position="671"/>
        <end position="682"/>
    </location>
</feature>
<feature type="compositionally biased region" description="Basic and acidic residues" evidence="4">
    <location>
        <begin position="710"/>
        <end position="719"/>
    </location>
</feature>
<dbReference type="Gene3D" id="1.10.10.60">
    <property type="entry name" value="Homeodomain-like"/>
    <property type="match status" value="2"/>
</dbReference>
<comment type="subcellular location">
    <subcellularLocation>
        <location evidence="1">Nucleus</location>
    </subcellularLocation>
</comment>
<proteinExistence type="predicted"/>
<feature type="compositionally biased region" description="Acidic residues" evidence="4">
    <location>
        <begin position="578"/>
        <end position="587"/>
    </location>
</feature>
<dbReference type="GO" id="GO:0005634">
    <property type="term" value="C:nucleus"/>
    <property type="evidence" value="ECO:0007669"/>
    <property type="project" value="UniProtKB-SubCell"/>
</dbReference>
<feature type="compositionally biased region" description="Acidic residues" evidence="4">
    <location>
        <begin position="610"/>
        <end position="624"/>
    </location>
</feature>
<keyword evidence="8" id="KW-1185">Reference proteome</keyword>
<feature type="compositionally biased region" description="Basic and acidic residues" evidence="4">
    <location>
        <begin position="683"/>
        <end position="692"/>
    </location>
</feature>
<feature type="region of interest" description="Disordered" evidence="4">
    <location>
        <begin position="1"/>
        <end position="208"/>
    </location>
</feature>
<evidence type="ECO:0000256" key="1">
    <source>
        <dbReference type="ARBA" id="ARBA00004123"/>
    </source>
</evidence>
<gene>
    <name evidence="7" type="ORF">ASPZODRAFT_138474</name>
</gene>
<feature type="compositionally biased region" description="Low complexity" evidence="4">
    <location>
        <begin position="632"/>
        <end position="645"/>
    </location>
</feature>
<dbReference type="GO" id="GO:0003700">
    <property type="term" value="F:DNA-binding transcription factor activity"/>
    <property type="evidence" value="ECO:0007669"/>
    <property type="project" value="TreeGrafter"/>
</dbReference>
<dbReference type="PROSITE" id="PS50090">
    <property type="entry name" value="MYB_LIKE"/>
    <property type="match status" value="2"/>
</dbReference>
<dbReference type="STRING" id="1073090.A0A1L9SW56"/>